<dbReference type="EMBL" id="MCGE01000007">
    <property type="protein sequence ID" value="ORZ19889.1"/>
    <property type="molecule type" value="Genomic_DNA"/>
</dbReference>
<gene>
    <name evidence="5" type="ORF">BCR42DRAFT_410735</name>
</gene>
<dbReference type="GO" id="GO:0005737">
    <property type="term" value="C:cytoplasm"/>
    <property type="evidence" value="ECO:0007669"/>
    <property type="project" value="TreeGrafter"/>
</dbReference>
<evidence type="ECO:0008006" key="7">
    <source>
        <dbReference type="Google" id="ProtNLM"/>
    </source>
</evidence>
<evidence type="ECO:0000313" key="5">
    <source>
        <dbReference type="EMBL" id="ORZ19889.1"/>
    </source>
</evidence>
<dbReference type="GO" id="GO:0008318">
    <property type="term" value="F:protein prenyltransferase activity"/>
    <property type="evidence" value="ECO:0007669"/>
    <property type="project" value="InterPro"/>
</dbReference>
<evidence type="ECO:0000256" key="1">
    <source>
        <dbReference type="ARBA" id="ARBA00006734"/>
    </source>
</evidence>
<dbReference type="PANTHER" id="PTHR11129">
    <property type="entry name" value="PROTEIN FARNESYLTRANSFERASE ALPHA SUBUNIT/RAB GERANYLGERANYL TRANSFERASE ALPHA SUBUNIT"/>
    <property type="match status" value="1"/>
</dbReference>
<dbReference type="STRING" id="90262.A0A1X2IPE1"/>
<sequence>MSLYNKIIHALTHYSINELGILPCTPSVDDVPPSSQKYHPLLVVECKLGISFDDLGQALKETQEKIKEHRQQPLAEAVWEQITRVMVLLKPEHYTAMNARKQLLVSGQVNIEDELKLNQLIFTIPRNTKSSIAWYHREWLFTHDNHGTMNLENEMELCQRAITLYPRNYYAWNYRHYLLTWMTTTQQQSSDVIARVHVEYQTTCQWLETNISDHTGIRYLEKTLEMWVSAQQQQQQQQEYHVLRQHMAWLDELILRYPGHESLWCHRRYCATLFFHNNITRQSLYQWVQQQHAFIKQLLDNHSGHHQEQQHLSIDDEDNMLQQQLGYAAKFGLWLCFLETKQEQQNEINPSHPLVDFYVGHVQQLDGAPIYLQYLKQLWQSSKSLQGQISHDASLS</sequence>
<dbReference type="Pfam" id="PF01239">
    <property type="entry name" value="PPTA"/>
    <property type="match status" value="2"/>
</dbReference>
<comment type="similarity">
    <text evidence="1">Belongs to the protein prenyltransferase subunit alpha family.</text>
</comment>
<evidence type="ECO:0000256" key="2">
    <source>
        <dbReference type="ARBA" id="ARBA00022602"/>
    </source>
</evidence>
<organism evidence="5 6">
    <name type="scientific">Absidia repens</name>
    <dbReference type="NCBI Taxonomy" id="90262"/>
    <lineage>
        <taxon>Eukaryota</taxon>
        <taxon>Fungi</taxon>
        <taxon>Fungi incertae sedis</taxon>
        <taxon>Mucoromycota</taxon>
        <taxon>Mucoromycotina</taxon>
        <taxon>Mucoromycetes</taxon>
        <taxon>Mucorales</taxon>
        <taxon>Cunninghamellaceae</taxon>
        <taxon>Absidia</taxon>
    </lineage>
</organism>
<evidence type="ECO:0000256" key="3">
    <source>
        <dbReference type="ARBA" id="ARBA00022679"/>
    </source>
</evidence>
<dbReference type="PANTHER" id="PTHR11129:SF3">
    <property type="entry name" value="PROTEIN PRENYLTRANSFERASE ALPHA SUBUNIT REPEAT-CONTAINING PROTEIN 1"/>
    <property type="match status" value="1"/>
</dbReference>
<dbReference type="AlphaFoldDB" id="A0A1X2IPE1"/>
<comment type="caution">
    <text evidence="5">The sequence shown here is derived from an EMBL/GenBank/DDBJ whole genome shotgun (WGS) entry which is preliminary data.</text>
</comment>
<name>A0A1X2IPE1_9FUNG</name>
<keyword evidence="6" id="KW-1185">Reference proteome</keyword>
<dbReference type="InterPro" id="IPR002088">
    <property type="entry name" value="Prenyl_trans_a"/>
</dbReference>
<keyword evidence="3" id="KW-0808">Transferase</keyword>
<dbReference type="Proteomes" id="UP000193560">
    <property type="component" value="Unassembled WGS sequence"/>
</dbReference>
<dbReference type="PROSITE" id="PS51147">
    <property type="entry name" value="PFTA"/>
    <property type="match status" value="1"/>
</dbReference>
<dbReference type="Gene3D" id="1.25.40.120">
    <property type="entry name" value="Protein prenylyltransferase"/>
    <property type="match status" value="1"/>
</dbReference>
<keyword evidence="2" id="KW-0637">Prenyltransferase</keyword>
<dbReference type="OrthoDB" id="1924260at2759"/>
<accession>A0A1X2IPE1</accession>
<protein>
    <recommendedName>
        <fullName evidence="7">Protein prenylyltransferase</fullName>
    </recommendedName>
</protein>
<proteinExistence type="inferred from homology"/>
<reference evidence="5 6" key="1">
    <citation type="submission" date="2016-07" db="EMBL/GenBank/DDBJ databases">
        <title>Pervasive Adenine N6-methylation of Active Genes in Fungi.</title>
        <authorList>
            <consortium name="DOE Joint Genome Institute"/>
            <person name="Mondo S.J."/>
            <person name="Dannebaum R.O."/>
            <person name="Kuo R.C."/>
            <person name="Labutti K."/>
            <person name="Haridas S."/>
            <person name="Kuo A."/>
            <person name="Salamov A."/>
            <person name="Ahrendt S.R."/>
            <person name="Lipzen A."/>
            <person name="Sullivan W."/>
            <person name="Andreopoulos W.B."/>
            <person name="Clum A."/>
            <person name="Lindquist E."/>
            <person name="Daum C."/>
            <person name="Ramamoorthy G.K."/>
            <person name="Gryganskyi A."/>
            <person name="Culley D."/>
            <person name="Magnuson J.K."/>
            <person name="James T.Y."/>
            <person name="O'Malley M.A."/>
            <person name="Stajich J.E."/>
            <person name="Spatafora J.W."/>
            <person name="Visel A."/>
            <person name="Grigoriev I.V."/>
        </authorList>
    </citation>
    <scope>NUCLEOTIDE SEQUENCE [LARGE SCALE GENOMIC DNA]</scope>
    <source>
        <strain evidence="5 6">NRRL 1336</strain>
    </source>
</reference>
<evidence type="ECO:0000256" key="4">
    <source>
        <dbReference type="ARBA" id="ARBA00022737"/>
    </source>
</evidence>
<dbReference type="SUPFAM" id="SSF48439">
    <property type="entry name" value="Protein prenylyltransferase"/>
    <property type="match status" value="1"/>
</dbReference>
<keyword evidence="4" id="KW-0677">Repeat</keyword>
<evidence type="ECO:0000313" key="6">
    <source>
        <dbReference type="Proteomes" id="UP000193560"/>
    </source>
</evidence>